<dbReference type="Proteomes" id="UP000622552">
    <property type="component" value="Unassembled WGS sequence"/>
</dbReference>
<comment type="caution">
    <text evidence="1">The sequence shown here is derived from an EMBL/GenBank/DDBJ whole genome shotgun (WGS) entry which is preliminary data.</text>
</comment>
<sequence length="201" mass="21211">MTEPRPDRAALILPGRGYGPDGPLLSYARSAAERRGAEIGTVRWTGADELVRLPPADRERQAYAQAAPHLDALSAPRPVLIGKSLGVFAAALAADRELPAVWLTPVLSHPDDLSALRRAAAPFLLVGGTADRFWAGDVARGLTGHILEIEDAGHDMLVPGPLADSAAVLGRVASAIEEFLDGVVWPGEQDGLRPPRVASSR</sequence>
<reference evidence="1" key="1">
    <citation type="submission" date="2020-11" db="EMBL/GenBank/DDBJ databases">
        <title>Sequencing the genomes of 1000 actinobacteria strains.</title>
        <authorList>
            <person name="Klenk H.-P."/>
        </authorList>
    </citation>
    <scope>NUCLEOTIDE SEQUENCE</scope>
    <source>
        <strain evidence="1">DSM 45356</strain>
    </source>
</reference>
<dbReference type="Gene3D" id="3.40.50.1820">
    <property type="entry name" value="alpha/beta hydrolase"/>
    <property type="match status" value="1"/>
</dbReference>
<evidence type="ECO:0000313" key="1">
    <source>
        <dbReference type="EMBL" id="MBG6136914.1"/>
    </source>
</evidence>
<name>A0A8J7GDX9_9ACTN</name>
<protein>
    <recommendedName>
        <fullName evidence="3">Alpha/beta hydrolase</fullName>
    </recommendedName>
</protein>
<keyword evidence="2" id="KW-1185">Reference proteome</keyword>
<dbReference type="EMBL" id="JADOUF010000001">
    <property type="protein sequence ID" value="MBG6136914.1"/>
    <property type="molecule type" value="Genomic_DNA"/>
</dbReference>
<proteinExistence type="predicted"/>
<evidence type="ECO:0008006" key="3">
    <source>
        <dbReference type="Google" id="ProtNLM"/>
    </source>
</evidence>
<dbReference type="RefSeq" id="WP_197003830.1">
    <property type="nucleotide sequence ID" value="NZ_BONS01000022.1"/>
</dbReference>
<dbReference type="InterPro" id="IPR029058">
    <property type="entry name" value="AB_hydrolase_fold"/>
</dbReference>
<dbReference type="SUPFAM" id="SSF53474">
    <property type="entry name" value="alpha/beta-Hydrolases"/>
    <property type="match status" value="1"/>
</dbReference>
<organism evidence="1 2">
    <name type="scientific">Longispora fulva</name>
    <dbReference type="NCBI Taxonomy" id="619741"/>
    <lineage>
        <taxon>Bacteria</taxon>
        <taxon>Bacillati</taxon>
        <taxon>Actinomycetota</taxon>
        <taxon>Actinomycetes</taxon>
        <taxon>Micromonosporales</taxon>
        <taxon>Micromonosporaceae</taxon>
        <taxon>Longispora</taxon>
    </lineage>
</organism>
<dbReference type="AlphaFoldDB" id="A0A8J7GDX9"/>
<gene>
    <name evidence="1" type="ORF">IW245_003108</name>
</gene>
<accession>A0A8J7GDX9</accession>
<evidence type="ECO:0000313" key="2">
    <source>
        <dbReference type="Proteomes" id="UP000622552"/>
    </source>
</evidence>